<evidence type="ECO:0000256" key="2">
    <source>
        <dbReference type="ARBA" id="ARBA00008164"/>
    </source>
</evidence>
<dbReference type="Pfam" id="PF16200">
    <property type="entry name" value="Band_7_C"/>
    <property type="match status" value="1"/>
</dbReference>
<sequence length="261" mass="28223">MEIPSQAAITLDNVTLDIDGVLYIRITDPFKASYGVEDAEYAVSQLAQTTMRSEIGQLSLDAVLKERQQLNLNISEAINEAAIDWGVKCLRYEIRDIRPPKNVLQAMHQQVSAERSKRALILESEGSRQSAINRAEGQKQSVILSSEAVKTETINRAQADAQAILLRAEATACGIELVSKVLKTQAAIDAVGLTVAEKYVEAFGNLARQGTTLVIPAGLADVGGMVASSLGIFQKVKEGLNVASPQQKIQAFADNNEQKTE</sequence>
<dbReference type="STRING" id="1198029.A0A1U7LSQ1"/>
<dbReference type="GO" id="GO:0005739">
    <property type="term" value="C:mitochondrion"/>
    <property type="evidence" value="ECO:0007669"/>
    <property type="project" value="UniProtKB-SubCell"/>
</dbReference>
<comment type="similarity">
    <text evidence="2">Belongs to the band 7/mec-2 family.</text>
</comment>
<gene>
    <name evidence="5" type="ORF">NEOLI_000883</name>
</gene>
<evidence type="ECO:0000256" key="3">
    <source>
        <dbReference type="ARBA" id="ARBA00023128"/>
    </source>
</evidence>
<evidence type="ECO:0000313" key="5">
    <source>
        <dbReference type="EMBL" id="OLL25700.1"/>
    </source>
</evidence>
<protein>
    <recommendedName>
        <fullName evidence="4">Band 7 domain-containing protein</fullName>
    </recommendedName>
</protein>
<dbReference type="GO" id="GO:0007005">
    <property type="term" value="P:mitochondrion organization"/>
    <property type="evidence" value="ECO:0007669"/>
    <property type="project" value="TreeGrafter"/>
</dbReference>
<keyword evidence="3" id="KW-0496">Mitochondrion</keyword>
<keyword evidence="6" id="KW-1185">Reference proteome</keyword>
<dbReference type="PANTHER" id="PTHR43327:SF10">
    <property type="entry name" value="STOMATIN-LIKE PROTEIN 2, MITOCHONDRIAL"/>
    <property type="match status" value="1"/>
</dbReference>
<dbReference type="OrthoDB" id="434619at2759"/>
<dbReference type="SUPFAM" id="SSF117892">
    <property type="entry name" value="Band 7/SPFH domain"/>
    <property type="match status" value="1"/>
</dbReference>
<evidence type="ECO:0000259" key="4">
    <source>
        <dbReference type="SMART" id="SM00244"/>
    </source>
</evidence>
<dbReference type="CDD" id="cd08829">
    <property type="entry name" value="SPFH_paraslipin"/>
    <property type="match status" value="1"/>
</dbReference>
<comment type="caution">
    <text evidence="5">The sequence shown here is derived from an EMBL/GenBank/DDBJ whole genome shotgun (WGS) entry which is preliminary data.</text>
</comment>
<feature type="domain" description="Band 7" evidence="4">
    <location>
        <begin position="1"/>
        <end position="111"/>
    </location>
</feature>
<dbReference type="GO" id="GO:0005886">
    <property type="term" value="C:plasma membrane"/>
    <property type="evidence" value="ECO:0007669"/>
    <property type="project" value="UniProtKB-ARBA"/>
</dbReference>
<name>A0A1U7LSQ1_NEOID</name>
<reference evidence="5 6" key="1">
    <citation type="submission" date="2016-04" db="EMBL/GenBank/DDBJ databases">
        <title>Evolutionary innovation and constraint leading to complex multicellularity in the Ascomycota.</title>
        <authorList>
            <person name="Cisse O."/>
            <person name="Nguyen A."/>
            <person name="Hewitt D.A."/>
            <person name="Jedd G."/>
            <person name="Stajich J.E."/>
        </authorList>
    </citation>
    <scope>NUCLEOTIDE SEQUENCE [LARGE SCALE GENOMIC DNA]</scope>
    <source>
        <strain evidence="5 6">DAH-3</strain>
    </source>
</reference>
<proteinExistence type="inferred from homology"/>
<accession>A0A1U7LSQ1</accession>
<dbReference type="InterPro" id="IPR032435">
    <property type="entry name" value="STML2-like_C"/>
</dbReference>
<dbReference type="AlphaFoldDB" id="A0A1U7LSQ1"/>
<dbReference type="Gene3D" id="3.30.479.30">
    <property type="entry name" value="Band 7 domain"/>
    <property type="match status" value="1"/>
</dbReference>
<evidence type="ECO:0000256" key="1">
    <source>
        <dbReference type="ARBA" id="ARBA00004173"/>
    </source>
</evidence>
<dbReference type="InterPro" id="IPR001972">
    <property type="entry name" value="Stomatin_HflK_fam"/>
</dbReference>
<dbReference type="InterPro" id="IPR001107">
    <property type="entry name" value="Band_7"/>
</dbReference>
<dbReference type="InterPro" id="IPR050710">
    <property type="entry name" value="Band7/mec-2_domain"/>
</dbReference>
<dbReference type="GO" id="GO:0098552">
    <property type="term" value="C:side of membrane"/>
    <property type="evidence" value="ECO:0007669"/>
    <property type="project" value="UniProtKB-ARBA"/>
</dbReference>
<organism evidence="5 6">
    <name type="scientific">Neolecta irregularis (strain DAH-3)</name>
    <dbReference type="NCBI Taxonomy" id="1198029"/>
    <lineage>
        <taxon>Eukaryota</taxon>
        <taxon>Fungi</taxon>
        <taxon>Dikarya</taxon>
        <taxon>Ascomycota</taxon>
        <taxon>Taphrinomycotina</taxon>
        <taxon>Neolectales</taxon>
        <taxon>Neolectaceae</taxon>
        <taxon>Neolecta</taxon>
    </lineage>
</organism>
<dbReference type="PRINTS" id="PR00721">
    <property type="entry name" value="STOMATIN"/>
</dbReference>
<dbReference type="PANTHER" id="PTHR43327">
    <property type="entry name" value="STOMATIN-LIKE PROTEIN 2, MITOCHONDRIAL"/>
    <property type="match status" value="1"/>
</dbReference>
<evidence type="ECO:0000313" key="6">
    <source>
        <dbReference type="Proteomes" id="UP000186594"/>
    </source>
</evidence>
<dbReference type="Pfam" id="PF01145">
    <property type="entry name" value="Band_7"/>
    <property type="match status" value="1"/>
</dbReference>
<dbReference type="EMBL" id="LXFE01000332">
    <property type="protein sequence ID" value="OLL25700.1"/>
    <property type="molecule type" value="Genomic_DNA"/>
</dbReference>
<comment type="subcellular location">
    <subcellularLocation>
        <location evidence="1">Mitochondrion</location>
    </subcellularLocation>
</comment>
<dbReference type="InterPro" id="IPR036013">
    <property type="entry name" value="Band_7/SPFH_dom_sf"/>
</dbReference>
<dbReference type="FunFam" id="3.30.479.30:FF:000004">
    <property type="entry name" value="Putative membrane protease family, stomatin"/>
    <property type="match status" value="1"/>
</dbReference>
<dbReference type="Proteomes" id="UP000186594">
    <property type="component" value="Unassembled WGS sequence"/>
</dbReference>
<dbReference type="SMART" id="SM00244">
    <property type="entry name" value="PHB"/>
    <property type="match status" value="1"/>
</dbReference>